<dbReference type="Gene3D" id="1.25.40.10">
    <property type="entry name" value="Tetratricopeptide repeat domain"/>
    <property type="match status" value="1"/>
</dbReference>
<dbReference type="GO" id="GO:0017025">
    <property type="term" value="F:TBP-class protein binding"/>
    <property type="evidence" value="ECO:0007669"/>
    <property type="project" value="TreeGrafter"/>
</dbReference>
<organism evidence="2 3">
    <name type="scientific">Paxillus rubicundulus Ve08.2h10</name>
    <dbReference type="NCBI Taxonomy" id="930991"/>
    <lineage>
        <taxon>Eukaryota</taxon>
        <taxon>Fungi</taxon>
        <taxon>Dikarya</taxon>
        <taxon>Basidiomycota</taxon>
        <taxon>Agaricomycotina</taxon>
        <taxon>Agaricomycetes</taxon>
        <taxon>Agaricomycetidae</taxon>
        <taxon>Boletales</taxon>
        <taxon>Paxilineae</taxon>
        <taxon>Paxillaceae</taxon>
        <taxon>Paxillus</taxon>
    </lineage>
</organism>
<evidence type="ECO:0000313" key="3">
    <source>
        <dbReference type="Proteomes" id="UP000054538"/>
    </source>
</evidence>
<dbReference type="AlphaFoldDB" id="A0A0D0DZA1"/>
<reference evidence="2 3" key="1">
    <citation type="submission" date="2014-04" db="EMBL/GenBank/DDBJ databases">
        <authorList>
            <consortium name="DOE Joint Genome Institute"/>
            <person name="Kuo A."/>
            <person name="Kohler A."/>
            <person name="Jargeat P."/>
            <person name="Nagy L.G."/>
            <person name="Floudas D."/>
            <person name="Copeland A."/>
            <person name="Barry K.W."/>
            <person name="Cichocki N."/>
            <person name="Veneault-Fourrey C."/>
            <person name="LaButti K."/>
            <person name="Lindquist E.A."/>
            <person name="Lipzen A."/>
            <person name="Lundell T."/>
            <person name="Morin E."/>
            <person name="Murat C."/>
            <person name="Sun H."/>
            <person name="Tunlid A."/>
            <person name="Henrissat B."/>
            <person name="Grigoriev I.V."/>
            <person name="Hibbett D.S."/>
            <person name="Martin F."/>
            <person name="Nordberg H.P."/>
            <person name="Cantor M.N."/>
            <person name="Hua S.X."/>
        </authorList>
    </citation>
    <scope>NUCLEOTIDE SEQUENCE [LARGE SCALE GENOMIC DNA]</scope>
    <source>
        <strain evidence="2 3">Ve08.2h10</strain>
    </source>
</reference>
<dbReference type="Proteomes" id="UP000054538">
    <property type="component" value="Unassembled WGS sequence"/>
</dbReference>
<dbReference type="STRING" id="930991.A0A0D0DZA1"/>
<accession>A0A0D0DZA1</accession>
<evidence type="ECO:0000256" key="1">
    <source>
        <dbReference type="SAM" id="MobiDB-lite"/>
    </source>
</evidence>
<feature type="compositionally biased region" description="Basic residues" evidence="1">
    <location>
        <begin position="228"/>
        <end position="237"/>
    </location>
</feature>
<dbReference type="GO" id="GO:0001164">
    <property type="term" value="F:RNA polymerase I core promoter sequence-specific DNA binding"/>
    <property type="evidence" value="ECO:0007669"/>
    <property type="project" value="InterPro"/>
</dbReference>
<dbReference type="FunCoup" id="A0A0D0DZA1">
    <property type="interactions" value="38"/>
</dbReference>
<protein>
    <submittedName>
        <fullName evidence="2">Unplaced genomic scaffold scaffold_472, whole genome shotgun sequence</fullName>
    </submittedName>
</protein>
<feature type="region of interest" description="Disordered" evidence="1">
    <location>
        <begin position="207"/>
        <end position="237"/>
    </location>
</feature>
<sequence>MDTSNHTFLFSPPNNKLPSTSHRVHLRRLYDVLQLSIQRGDIERARRAWAILTRCKEIDWKTSWTLSVGLLDRFGHRTESSLEKIDYLRTMMLQLPEEKEQILSELVHLYILAGRHKEALDELEFSLPSFPYRDNAVLHIYAGICYVFAAQSSAGGFAGEDDIQRLDNEMFDRAQIFFERAKSLDPDNVVVDSLLNMVSISFETSSTQANQPWRPRALRKGPPPRSKNPTRKPTHRFHQNMLRLRSRALRCLSCVGHL</sequence>
<gene>
    <name evidence="2" type="ORF">PAXRUDRAFT_793637</name>
</gene>
<dbReference type="InterPro" id="IPR007224">
    <property type="entry name" value="TIF_Rrn11"/>
</dbReference>
<name>A0A0D0DZA1_9AGAM</name>
<dbReference type="InParanoid" id="A0A0D0DZA1"/>
<dbReference type="PANTHER" id="PTHR28244:SF1">
    <property type="entry name" value="RNA POLYMERASE I-SPECIFIC TRANSCRIPTION INITIATION FACTOR RRN11"/>
    <property type="match status" value="1"/>
</dbReference>
<reference evidence="3" key="2">
    <citation type="submission" date="2015-01" db="EMBL/GenBank/DDBJ databases">
        <title>Evolutionary Origins and Diversification of the Mycorrhizal Mutualists.</title>
        <authorList>
            <consortium name="DOE Joint Genome Institute"/>
            <consortium name="Mycorrhizal Genomics Consortium"/>
            <person name="Kohler A."/>
            <person name="Kuo A."/>
            <person name="Nagy L.G."/>
            <person name="Floudas D."/>
            <person name="Copeland A."/>
            <person name="Barry K.W."/>
            <person name="Cichocki N."/>
            <person name="Veneault-Fourrey C."/>
            <person name="LaButti K."/>
            <person name="Lindquist E.A."/>
            <person name="Lipzen A."/>
            <person name="Lundell T."/>
            <person name="Morin E."/>
            <person name="Murat C."/>
            <person name="Riley R."/>
            <person name="Ohm R."/>
            <person name="Sun H."/>
            <person name="Tunlid A."/>
            <person name="Henrissat B."/>
            <person name="Grigoriev I.V."/>
            <person name="Hibbett D.S."/>
            <person name="Martin F."/>
        </authorList>
    </citation>
    <scope>NUCLEOTIDE SEQUENCE [LARGE SCALE GENOMIC DNA]</scope>
    <source>
        <strain evidence="3">Ve08.2h10</strain>
    </source>
</reference>
<dbReference type="SUPFAM" id="SSF48452">
    <property type="entry name" value="TPR-like"/>
    <property type="match status" value="1"/>
</dbReference>
<dbReference type="GO" id="GO:0001181">
    <property type="term" value="F:RNA polymerase I general transcription initiation factor activity"/>
    <property type="evidence" value="ECO:0007669"/>
    <property type="project" value="InterPro"/>
</dbReference>
<dbReference type="OrthoDB" id="2159786at2759"/>
<dbReference type="GO" id="GO:0070860">
    <property type="term" value="C:RNA polymerase I core factor complex"/>
    <property type="evidence" value="ECO:0007669"/>
    <property type="project" value="TreeGrafter"/>
</dbReference>
<dbReference type="InterPro" id="IPR011990">
    <property type="entry name" value="TPR-like_helical_dom_sf"/>
</dbReference>
<evidence type="ECO:0000313" key="2">
    <source>
        <dbReference type="EMBL" id="KIK92289.1"/>
    </source>
</evidence>
<dbReference type="HOGENOM" id="CLU_081658_0_0_1"/>
<dbReference type="GO" id="GO:0042790">
    <property type="term" value="P:nucleolar large rRNA transcription by RNA polymerase I"/>
    <property type="evidence" value="ECO:0007669"/>
    <property type="project" value="TreeGrafter"/>
</dbReference>
<dbReference type="PANTHER" id="PTHR28244">
    <property type="entry name" value="RNA POLYMERASE I-SPECIFIC TRANSCRIPTION INITIATION FACTOR RRN11"/>
    <property type="match status" value="1"/>
</dbReference>
<dbReference type="Pfam" id="PF04090">
    <property type="entry name" value="Rrn11"/>
    <property type="match status" value="1"/>
</dbReference>
<dbReference type="InterPro" id="IPR053029">
    <property type="entry name" value="RNA_pol_I-specific_init_factor"/>
</dbReference>
<keyword evidence="3" id="KW-1185">Reference proteome</keyword>
<proteinExistence type="predicted"/>
<dbReference type="EMBL" id="KN825294">
    <property type="protein sequence ID" value="KIK92289.1"/>
    <property type="molecule type" value="Genomic_DNA"/>
</dbReference>